<accession>A0A087TNS2</accession>
<evidence type="ECO:0000313" key="2">
    <source>
        <dbReference type="Proteomes" id="UP000054359"/>
    </source>
</evidence>
<reference evidence="1 2" key="1">
    <citation type="submission" date="2013-11" db="EMBL/GenBank/DDBJ databases">
        <title>Genome sequencing of Stegodyphus mimosarum.</title>
        <authorList>
            <person name="Bechsgaard J."/>
        </authorList>
    </citation>
    <scope>NUCLEOTIDE SEQUENCE [LARGE SCALE GENOMIC DNA]</scope>
</reference>
<protein>
    <submittedName>
        <fullName evidence="1">Uncharacterized protein</fullName>
    </submittedName>
</protein>
<proteinExistence type="predicted"/>
<sequence>MKMNKILNIRNAEGSIVQVPDIQACSNYFIKAFRDGHFGKILLDFDYLNKSV</sequence>
<dbReference type="AlphaFoldDB" id="A0A087TNS2"/>
<dbReference type="EMBL" id="KK116088">
    <property type="protein sequence ID" value="KFM66761.1"/>
    <property type="molecule type" value="Genomic_DNA"/>
</dbReference>
<feature type="non-terminal residue" evidence="1">
    <location>
        <position position="52"/>
    </location>
</feature>
<dbReference type="OrthoDB" id="269151at2759"/>
<dbReference type="Proteomes" id="UP000054359">
    <property type="component" value="Unassembled WGS sequence"/>
</dbReference>
<organism evidence="1 2">
    <name type="scientific">Stegodyphus mimosarum</name>
    <name type="common">African social velvet spider</name>
    <dbReference type="NCBI Taxonomy" id="407821"/>
    <lineage>
        <taxon>Eukaryota</taxon>
        <taxon>Metazoa</taxon>
        <taxon>Ecdysozoa</taxon>
        <taxon>Arthropoda</taxon>
        <taxon>Chelicerata</taxon>
        <taxon>Arachnida</taxon>
        <taxon>Araneae</taxon>
        <taxon>Araneomorphae</taxon>
        <taxon>Entelegynae</taxon>
        <taxon>Eresoidea</taxon>
        <taxon>Eresidae</taxon>
        <taxon>Stegodyphus</taxon>
    </lineage>
</organism>
<gene>
    <name evidence="1" type="ORF">X975_08673</name>
</gene>
<keyword evidence="2" id="KW-1185">Reference proteome</keyword>
<evidence type="ECO:0000313" key="1">
    <source>
        <dbReference type="EMBL" id="KFM66761.1"/>
    </source>
</evidence>
<name>A0A087TNS2_STEMI</name>